<evidence type="ECO:0000256" key="6">
    <source>
        <dbReference type="ARBA" id="ARBA00023015"/>
    </source>
</evidence>
<dbReference type="OrthoDB" id="428577at2759"/>
<keyword evidence="6" id="KW-0805">Transcription regulation</keyword>
<keyword evidence="5" id="KW-0862">Zinc</keyword>
<evidence type="ECO:0000259" key="13">
    <source>
        <dbReference type="Pfam" id="PF20645"/>
    </source>
</evidence>
<reference evidence="14 15" key="1">
    <citation type="journal article" date="2018" name="Mol. Ecol.">
        <title>The obligate alkalophilic soda-lake fungus Sodiomyces alkalinus has shifted to a protein diet.</title>
        <authorList>
            <person name="Grum-Grzhimaylo A.A."/>
            <person name="Falkoski D.L."/>
            <person name="van den Heuvel J."/>
            <person name="Valero-Jimenez C.A."/>
            <person name="Min B."/>
            <person name="Choi I.G."/>
            <person name="Lipzen A."/>
            <person name="Daum C.G."/>
            <person name="Aanen D.K."/>
            <person name="Tsang A."/>
            <person name="Henrissat B."/>
            <person name="Bilanenko E.N."/>
            <person name="de Vries R.P."/>
            <person name="van Kan J.A.L."/>
            <person name="Grigoriev I.V."/>
            <person name="Debets A.J.M."/>
        </authorList>
    </citation>
    <scope>NUCLEOTIDE SEQUENCE [LARGE SCALE GENOMIC DNA]</scope>
    <source>
        <strain evidence="14 15">F11</strain>
    </source>
</reference>
<dbReference type="Pfam" id="PF11781">
    <property type="entry name" value="Zn_ribbon_RRN7"/>
    <property type="match status" value="1"/>
</dbReference>
<evidence type="ECO:0000256" key="5">
    <source>
        <dbReference type="ARBA" id="ARBA00022833"/>
    </source>
</evidence>
<dbReference type="GO" id="GO:0001164">
    <property type="term" value="F:RNA polymerase I core promoter sequence-specific DNA binding"/>
    <property type="evidence" value="ECO:0007669"/>
    <property type="project" value="InterPro"/>
</dbReference>
<keyword evidence="3" id="KW-0479">Metal-binding</keyword>
<accession>A0A3N2PW20</accession>
<dbReference type="InterPro" id="IPR021752">
    <property type="entry name" value="TF_Rrn7_Zf"/>
</dbReference>
<dbReference type="Proteomes" id="UP000272025">
    <property type="component" value="Unassembled WGS sequence"/>
</dbReference>
<dbReference type="GeneID" id="39580411"/>
<feature type="domain" description="Rrn7/TAF1B N-terminal cyclin" evidence="12">
    <location>
        <begin position="88"/>
        <end position="225"/>
    </location>
</feature>
<keyword evidence="15" id="KW-1185">Reference proteome</keyword>
<evidence type="ECO:0000256" key="1">
    <source>
        <dbReference type="ARBA" id="ARBA00004604"/>
    </source>
</evidence>
<name>A0A3N2PW20_SODAK</name>
<dbReference type="InterPro" id="IPR033599">
    <property type="entry name" value="TAF1B/Rrn7"/>
</dbReference>
<keyword evidence="8" id="KW-0804">Transcription</keyword>
<evidence type="ECO:0000256" key="10">
    <source>
        <dbReference type="SAM" id="MobiDB-lite"/>
    </source>
</evidence>
<protein>
    <submittedName>
        <fullName evidence="14">Uncharacterized protein</fullName>
    </submittedName>
</protein>
<feature type="domain" description="RRN7-type" evidence="11">
    <location>
        <begin position="13"/>
        <end position="43"/>
    </location>
</feature>
<evidence type="ECO:0000313" key="14">
    <source>
        <dbReference type="EMBL" id="ROT38691.1"/>
    </source>
</evidence>
<organism evidence="14 15">
    <name type="scientific">Sodiomyces alkalinus (strain CBS 110278 / VKM F-3762 / F11)</name>
    <name type="common">Alkaliphilic filamentous fungus</name>
    <dbReference type="NCBI Taxonomy" id="1314773"/>
    <lineage>
        <taxon>Eukaryota</taxon>
        <taxon>Fungi</taxon>
        <taxon>Dikarya</taxon>
        <taxon>Ascomycota</taxon>
        <taxon>Pezizomycotina</taxon>
        <taxon>Sordariomycetes</taxon>
        <taxon>Hypocreomycetidae</taxon>
        <taxon>Glomerellales</taxon>
        <taxon>Plectosphaerellaceae</taxon>
        <taxon>Sodiomyces</taxon>
    </lineage>
</organism>
<dbReference type="PANTHER" id="PTHR31576">
    <property type="entry name" value="TATA BOX-BINDING PROTEIN-ASSOCIATED FACTOR RNA POLYMERASE I SUBUNIT B"/>
    <property type="match status" value="1"/>
</dbReference>
<proteinExistence type="inferred from homology"/>
<evidence type="ECO:0000256" key="4">
    <source>
        <dbReference type="ARBA" id="ARBA00022771"/>
    </source>
</evidence>
<evidence type="ECO:0000259" key="11">
    <source>
        <dbReference type="Pfam" id="PF11781"/>
    </source>
</evidence>
<dbReference type="Pfam" id="PF20644">
    <property type="entry name" value="Rrn7_cyclin_N"/>
    <property type="match status" value="1"/>
</dbReference>
<comment type="subcellular location">
    <subcellularLocation>
        <location evidence="1">Nucleus</location>
        <location evidence="1">Nucleolus</location>
    </subcellularLocation>
</comment>
<evidence type="ECO:0000256" key="7">
    <source>
        <dbReference type="ARBA" id="ARBA00023125"/>
    </source>
</evidence>
<evidence type="ECO:0000256" key="9">
    <source>
        <dbReference type="ARBA" id="ARBA00023242"/>
    </source>
</evidence>
<evidence type="ECO:0000313" key="15">
    <source>
        <dbReference type="Proteomes" id="UP000272025"/>
    </source>
</evidence>
<dbReference type="GO" id="GO:0070860">
    <property type="term" value="C:RNA polymerase I core factor complex"/>
    <property type="evidence" value="ECO:0007669"/>
    <property type="project" value="InterPro"/>
</dbReference>
<dbReference type="InterPro" id="IPR048538">
    <property type="entry name" value="Rrn7_cyclin_C"/>
</dbReference>
<evidence type="ECO:0000256" key="8">
    <source>
        <dbReference type="ARBA" id="ARBA00023163"/>
    </source>
</evidence>
<evidence type="ECO:0000256" key="2">
    <source>
        <dbReference type="ARBA" id="ARBA00006899"/>
    </source>
</evidence>
<dbReference type="GO" id="GO:0042790">
    <property type="term" value="P:nucleolar large rRNA transcription by RNA polymerase I"/>
    <property type="evidence" value="ECO:0007669"/>
    <property type="project" value="TreeGrafter"/>
</dbReference>
<comment type="similarity">
    <text evidence="2">Belongs to the RRN7/TAF1B family.</text>
</comment>
<dbReference type="AlphaFoldDB" id="A0A3N2PW20"/>
<feature type="region of interest" description="Disordered" evidence="10">
    <location>
        <begin position="141"/>
        <end position="176"/>
    </location>
</feature>
<keyword evidence="7" id="KW-0238">DNA-binding</keyword>
<feature type="compositionally biased region" description="Basic residues" evidence="10">
    <location>
        <begin position="158"/>
        <end position="167"/>
    </location>
</feature>
<evidence type="ECO:0000259" key="12">
    <source>
        <dbReference type="Pfam" id="PF20644"/>
    </source>
</evidence>
<sequence length="530" mass="61035">MDLEGPRHLQKFPKGERCTGCGSRRWYWDEGHRYCARGHRVEGIIQFDFGDEDYGNTGRVTRKQKQAKQREKQKLGGIAARDLYLECLQLILRQQINWLVTTKGYKAELETVVRDLWDLRLRGSTAFETVDHPNSTSEASISVFSSQEAAAQDETRPRPSHNRRRSRSWGPDSGESWPTPKLTDTLALCYLGCLLLRIPARIGDFVRWAKGSNIIFKNAHHQLPQEMWDRMPATYQKLFQAADLASFEDGELHSSVMNLALSYHENYELVMPPVNDVLVILQYVRELALPIEIVSVARRIPAIMNLNYAFPVESNRIRAIHHPEILLIAVIVFATQYCFPFENVPFEAEGDLLRIPRLNWQKWLEIMAPAIGRAQERESIDVRAATTDITAMTPEQLDEYFAHMSLHIDSKDEEFFLAKLFPLVETRPKPPEPEETEGTIDQRLRAVQQNAVSFDMEESDEADFSSRYFSYRNLEDLPEAGRAFYDLASQLVGLSSQSLLKAVNMLELVVRAWRRRHRKQDIPTIEQGTE</sequence>
<dbReference type="STRING" id="1314773.A0A3N2PW20"/>
<keyword evidence="9" id="KW-0539">Nucleus</keyword>
<gene>
    <name evidence="14" type="ORF">SODALDRAFT_333311</name>
</gene>
<dbReference type="Pfam" id="PF20645">
    <property type="entry name" value="Rrn7_cyclin_C"/>
    <property type="match status" value="1"/>
</dbReference>
<evidence type="ECO:0000256" key="3">
    <source>
        <dbReference type="ARBA" id="ARBA00022723"/>
    </source>
</evidence>
<dbReference type="InterPro" id="IPR048540">
    <property type="entry name" value="Rrn7_cyclin_N"/>
</dbReference>
<dbReference type="RefSeq" id="XP_028466497.1">
    <property type="nucleotide sequence ID" value="XM_028611933.1"/>
</dbReference>
<dbReference type="PANTHER" id="PTHR31576:SF2">
    <property type="entry name" value="TATA BOX-BINDING PROTEIN-ASSOCIATED FACTOR RNA POLYMERASE I SUBUNIT B"/>
    <property type="match status" value="1"/>
</dbReference>
<feature type="domain" description="Rrn7/TAF1B C-terminal cyclin" evidence="13">
    <location>
        <begin position="249"/>
        <end position="401"/>
    </location>
</feature>
<keyword evidence="4" id="KW-0863">Zinc-finger</keyword>
<dbReference type="GO" id="GO:0008270">
    <property type="term" value="F:zinc ion binding"/>
    <property type="evidence" value="ECO:0007669"/>
    <property type="project" value="UniProtKB-KW"/>
</dbReference>
<dbReference type="EMBL" id="ML119055">
    <property type="protein sequence ID" value="ROT38691.1"/>
    <property type="molecule type" value="Genomic_DNA"/>
</dbReference>